<protein>
    <submittedName>
        <fullName evidence="2">Uncharacterized protein</fullName>
    </submittedName>
</protein>
<feature type="signal peptide" evidence="1">
    <location>
        <begin position="1"/>
        <end position="22"/>
    </location>
</feature>
<gene>
    <name evidence="2" type="ORF">Agub_g9185</name>
</gene>
<keyword evidence="3" id="KW-1185">Reference proteome</keyword>
<dbReference type="Proteomes" id="UP001054857">
    <property type="component" value="Unassembled WGS sequence"/>
</dbReference>
<keyword evidence="1" id="KW-0732">Signal</keyword>
<name>A0AAD3DST5_9CHLO</name>
<evidence type="ECO:0000313" key="3">
    <source>
        <dbReference type="Proteomes" id="UP001054857"/>
    </source>
</evidence>
<accession>A0AAD3DST5</accession>
<dbReference type="AlphaFoldDB" id="A0AAD3DST5"/>
<proteinExistence type="predicted"/>
<reference evidence="2 3" key="1">
    <citation type="journal article" date="2021" name="Sci. Rep.">
        <title>Genome sequencing of the multicellular alga Astrephomene provides insights into convergent evolution of germ-soma differentiation.</title>
        <authorList>
            <person name="Yamashita S."/>
            <person name="Yamamoto K."/>
            <person name="Matsuzaki R."/>
            <person name="Suzuki S."/>
            <person name="Yamaguchi H."/>
            <person name="Hirooka S."/>
            <person name="Minakuchi Y."/>
            <person name="Miyagishima S."/>
            <person name="Kawachi M."/>
            <person name="Toyoda A."/>
            <person name="Nozaki H."/>
        </authorList>
    </citation>
    <scope>NUCLEOTIDE SEQUENCE [LARGE SCALE GENOMIC DNA]</scope>
    <source>
        <strain evidence="2 3">NIES-4017</strain>
    </source>
</reference>
<evidence type="ECO:0000256" key="1">
    <source>
        <dbReference type="SAM" id="SignalP"/>
    </source>
</evidence>
<organism evidence="2 3">
    <name type="scientific">Astrephomene gubernaculifera</name>
    <dbReference type="NCBI Taxonomy" id="47775"/>
    <lineage>
        <taxon>Eukaryota</taxon>
        <taxon>Viridiplantae</taxon>
        <taxon>Chlorophyta</taxon>
        <taxon>core chlorophytes</taxon>
        <taxon>Chlorophyceae</taxon>
        <taxon>CS clade</taxon>
        <taxon>Chlamydomonadales</taxon>
        <taxon>Astrephomenaceae</taxon>
        <taxon>Astrephomene</taxon>
    </lineage>
</organism>
<feature type="chain" id="PRO_5042228651" evidence="1">
    <location>
        <begin position="23"/>
        <end position="181"/>
    </location>
</feature>
<sequence length="181" mass="20137">MMYLRFFALGVAWVALLQIVQGSLFPNRYAMSPCTLKKELEQNCQVKSTYGKNTTSGSFKGLLMNFGETKCRVSIEQCYPNTCYSFRDLTAQLPTDFLAVGSTGFFKQFEIISGGKDVTMTTEGVSFVATSSVVLVEYSTITCQEFFRYHGRVPYQLCNRPLEAITPIDTRGPNALSCSAT</sequence>
<evidence type="ECO:0000313" key="2">
    <source>
        <dbReference type="EMBL" id="GFR47459.1"/>
    </source>
</evidence>
<dbReference type="EMBL" id="BMAR01000018">
    <property type="protein sequence ID" value="GFR47459.1"/>
    <property type="molecule type" value="Genomic_DNA"/>
</dbReference>
<comment type="caution">
    <text evidence="2">The sequence shown here is derived from an EMBL/GenBank/DDBJ whole genome shotgun (WGS) entry which is preliminary data.</text>
</comment>